<protein>
    <submittedName>
        <fullName evidence="5">PH domain-like protein</fullName>
    </submittedName>
</protein>
<accession>A0A1Y2E2F0</accession>
<feature type="domain" description="RanBD1" evidence="4">
    <location>
        <begin position="115"/>
        <end position="205"/>
    </location>
</feature>
<evidence type="ECO:0000256" key="3">
    <source>
        <dbReference type="SAM" id="MobiDB-lite"/>
    </source>
</evidence>
<dbReference type="InterPro" id="IPR011993">
    <property type="entry name" value="PH-like_dom_sf"/>
</dbReference>
<name>A0A1Y2E2F0_9FUNG</name>
<dbReference type="InterPro" id="IPR045255">
    <property type="entry name" value="RanBP1-like"/>
</dbReference>
<comment type="caution">
    <text evidence="5">The sequence shown here is derived from an EMBL/GenBank/DDBJ whole genome shotgun (WGS) entry which is preliminary data.</text>
</comment>
<dbReference type="Gene3D" id="2.30.29.30">
    <property type="entry name" value="Pleckstrin-homology domain (PH domain)/Phosphotyrosine-binding domain (PTB)"/>
    <property type="match status" value="1"/>
</dbReference>
<dbReference type="InterPro" id="IPR000156">
    <property type="entry name" value="Ran_bind_dom"/>
</dbReference>
<dbReference type="Pfam" id="PF00638">
    <property type="entry name" value="Ran_BP1"/>
    <property type="match status" value="1"/>
</dbReference>
<keyword evidence="2" id="KW-0539">Nucleus</keyword>
<keyword evidence="6" id="KW-1185">Reference proteome</keyword>
<feature type="region of interest" description="Disordered" evidence="3">
    <location>
        <begin position="1"/>
        <end position="75"/>
    </location>
</feature>
<dbReference type="SMART" id="SM00160">
    <property type="entry name" value="RanBD"/>
    <property type="match status" value="1"/>
</dbReference>
<dbReference type="PANTHER" id="PTHR23138:SF142">
    <property type="entry name" value="RAN-BINDING PROTEIN 3B-RELATED"/>
    <property type="match status" value="1"/>
</dbReference>
<dbReference type="PROSITE" id="PS50196">
    <property type="entry name" value="RANBD1"/>
    <property type="match status" value="1"/>
</dbReference>
<feature type="compositionally biased region" description="Basic and acidic residues" evidence="3">
    <location>
        <begin position="109"/>
        <end position="138"/>
    </location>
</feature>
<dbReference type="GO" id="GO:0005634">
    <property type="term" value="C:nucleus"/>
    <property type="evidence" value="ECO:0007669"/>
    <property type="project" value="UniProtKB-SubCell"/>
</dbReference>
<dbReference type="SUPFAM" id="SSF50729">
    <property type="entry name" value="PH domain-like"/>
    <property type="match status" value="1"/>
</dbReference>
<evidence type="ECO:0000313" key="5">
    <source>
        <dbReference type="EMBL" id="ORY65731.1"/>
    </source>
</evidence>
<comment type="subcellular location">
    <subcellularLocation>
        <location evidence="1">Nucleus</location>
    </subcellularLocation>
</comment>
<dbReference type="AlphaFoldDB" id="A0A1Y2E2F0"/>
<evidence type="ECO:0000259" key="4">
    <source>
        <dbReference type="PROSITE" id="PS50196"/>
    </source>
</evidence>
<dbReference type="EMBL" id="MCOG01000051">
    <property type="protein sequence ID" value="ORY65731.1"/>
    <property type="molecule type" value="Genomic_DNA"/>
</dbReference>
<evidence type="ECO:0000256" key="1">
    <source>
        <dbReference type="ARBA" id="ARBA00004123"/>
    </source>
</evidence>
<dbReference type="PANTHER" id="PTHR23138">
    <property type="entry name" value="RAN BINDING PROTEIN"/>
    <property type="match status" value="1"/>
</dbReference>
<feature type="region of interest" description="Disordered" evidence="3">
    <location>
        <begin position="92"/>
        <end position="142"/>
    </location>
</feature>
<gene>
    <name evidence="5" type="ORF">LY90DRAFT_667989</name>
</gene>
<proteinExistence type="predicted"/>
<feature type="compositionally biased region" description="Low complexity" evidence="3">
    <location>
        <begin position="93"/>
        <end position="107"/>
    </location>
</feature>
<evidence type="ECO:0000313" key="6">
    <source>
        <dbReference type="Proteomes" id="UP000193920"/>
    </source>
</evidence>
<organism evidence="5 6">
    <name type="scientific">Neocallimastix californiae</name>
    <dbReference type="NCBI Taxonomy" id="1754190"/>
    <lineage>
        <taxon>Eukaryota</taxon>
        <taxon>Fungi</taxon>
        <taxon>Fungi incertae sedis</taxon>
        <taxon>Chytridiomycota</taxon>
        <taxon>Chytridiomycota incertae sedis</taxon>
        <taxon>Neocallimastigomycetes</taxon>
        <taxon>Neocallimastigales</taxon>
        <taxon>Neocallimastigaceae</taxon>
        <taxon>Neocallimastix</taxon>
    </lineage>
</organism>
<reference evidence="5 6" key="1">
    <citation type="submission" date="2016-08" db="EMBL/GenBank/DDBJ databases">
        <title>A Parts List for Fungal Cellulosomes Revealed by Comparative Genomics.</title>
        <authorList>
            <consortium name="DOE Joint Genome Institute"/>
            <person name="Haitjema C.H."/>
            <person name="Gilmore S.P."/>
            <person name="Henske J.K."/>
            <person name="Solomon K.V."/>
            <person name="De Groot R."/>
            <person name="Kuo A."/>
            <person name="Mondo S.J."/>
            <person name="Salamov A.A."/>
            <person name="Labutti K."/>
            <person name="Zhao Z."/>
            <person name="Chiniquy J."/>
            <person name="Barry K."/>
            <person name="Brewer H.M."/>
            <person name="Purvine S.O."/>
            <person name="Wright A.T."/>
            <person name="Boxma B."/>
            <person name="Van Alen T."/>
            <person name="Hackstein J.H."/>
            <person name="Baker S.E."/>
            <person name="Grigoriev I.V."/>
            <person name="O'Malley M.A."/>
        </authorList>
    </citation>
    <scope>NUCLEOTIDE SEQUENCE [LARGE SCALE GENOMIC DNA]</scope>
    <source>
        <strain evidence="5 6">G1</strain>
    </source>
</reference>
<dbReference type="STRING" id="1754190.A0A1Y2E2F0"/>
<dbReference type="OrthoDB" id="185618at2759"/>
<sequence>MTTSDNSKKRERESENKTKNIEDNENEIEKSVENKDEASNASEDKKVDDKNEIEPTTKKPKIDETASPQKRIFGSSINVSLSSFASYSKPNKSIFGSSQNNSSSFESLLKSEGKQFDKNEGKEENKNSQFKETDTKTGEEDEECIHSVRAKLYEDENNSWKERGIGLFKINCNKENKSKVRLVMRAEGILRVILNERIIPGMKFSIIQDKYISFAAISDSKTIKKYLVKCGSTMSANELYQALVKAIPKN</sequence>
<evidence type="ECO:0000256" key="2">
    <source>
        <dbReference type="ARBA" id="ARBA00023242"/>
    </source>
</evidence>
<dbReference type="Proteomes" id="UP000193920">
    <property type="component" value="Unassembled WGS sequence"/>
</dbReference>
<feature type="compositionally biased region" description="Basic and acidic residues" evidence="3">
    <location>
        <begin position="1"/>
        <end position="64"/>
    </location>
</feature>